<organism evidence="2">
    <name type="scientific">Proteinivorax tanatarense</name>
    <dbReference type="NCBI Taxonomy" id="1260629"/>
    <lineage>
        <taxon>Bacteria</taxon>
        <taxon>Bacillati</taxon>
        <taxon>Bacillota</taxon>
        <taxon>Clostridia</taxon>
        <taxon>Eubacteriales</taxon>
        <taxon>Proteinivoracaceae</taxon>
        <taxon>Proteinivorax</taxon>
    </lineage>
</organism>
<sequence>MIKISAKSFKKIGTHDGRFHADEMMATAILQQIFQVEIIRTRNPDVLDKLDIVYDVGGGKFDHHGVEKELRDDKIPYAASGLIWREFGERVVELFDSSLSKEDIKEVYQHVDKILIKGIDALDNGLRPEQNDYFSTMSITTILSGFNPPWYIKGKEEERFNQGVLFSKQILNNVILQKVGVIKARGPVKEAYDKRKNPEILILDVNCPWQEAILELDKKEEVKITIFPDLNKYALQTVKGKDRKDRIKLPKEWGGKEEAELAQLTNVEDAVFCHSGLFFAAAKSLNGTVALAKAALES</sequence>
<comment type="similarity">
    <text evidence="1">Belongs to the MYG1 family.</text>
</comment>
<accession>A0AAU7VLQ1</accession>
<dbReference type="Pfam" id="PF03690">
    <property type="entry name" value="MYG1_exonuc"/>
    <property type="match status" value="1"/>
</dbReference>
<reference evidence="2" key="2">
    <citation type="submission" date="2024-06" db="EMBL/GenBank/DDBJ databases">
        <authorList>
            <person name="Petrova K.O."/>
            <person name="Toshchakov S.V."/>
            <person name="Boltjanskaja Y.V."/>
            <person name="Kevbrin V."/>
        </authorList>
    </citation>
    <scope>NUCLEOTIDE SEQUENCE</scope>
    <source>
        <strain evidence="2">Z-910T</strain>
    </source>
</reference>
<reference evidence="2" key="1">
    <citation type="journal article" date="2013" name="Extremophiles">
        <title>Proteinivorax tanatarense gen. nov., sp. nov., an anaerobic, haloalkaliphilic, proteolytic bacterium isolated from a decaying algal bloom, and proposal of Proteinivoraceae fam. nov.</title>
        <authorList>
            <person name="Kevbrin V."/>
            <person name="Boltyanskaya Y."/>
            <person name="Zhilina T."/>
            <person name="Kolganova T."/>
            <person name="Lavrentjeva E."/>
            <person name="Kuznetsov B."/>
        </authorList>
    </citation>
    <scope>NUCLEOTIDE SEQUENCE</scope>
    <source>
        <strain evidence="2">Z-910T</strain>
    </source>
</reference>
<dbReference type="PANTHER" id="PTHR11215:SF1">
    <property type="entry name" value="MYG1 EXONUCLEASE"/>
    <property type="match status" value="1"/>
</dbReference>
<evidence type="ECO:0000256" key="1">
    <source>
        <dbReference type="ARBA" id="ARBA00010105"/>
    </source>
</evidence>
<dbReference type="InterPro" id="IPR003226">
    <property type="entry name" value="MYG1_exonuclease"/>
</dbReference>
<name>A0AAU7VLQ1_9FIRM</name>
<gene>
    <name evidence="2" type="ORF">PRVXT_002928</name>
</gene>
<evidence type="ECO:0000313" key="2">
    <source>
        <dbReference type="EMBL" id="XBX74867.1"/>
    </source>
</evidence>
<dbReference type="RefSeq" id="WP_350343616.1">
    <property type="nucleotide sequence ID" value="NZ_CP158367.1"/>
</dbReference>
<proteinExistence type="inferred from homology"/>
<dbReference type="GO" id="GO:0005737">
    <property type="term" value="C:cytoplasm"/>
    <property type="evidence" value="ECO:0007669"/>
    <property type="project" value="TreeGrafter"/>
</dbReference>
<dbReference type="EMBL" id="CP158367">
    <property type="protein sequence ID" value="XBX74867.1"/>
    <property type="molecule type" value="Genomic_DNA"/>
</dbReference>
<dbReference type="AlphaFoldDB" id="A0AAU7VLQ1"/>
<dbReference type="PANTHER" id="PTHR11215">
    <property type="entry name" value="METAL DEPENDENT HYDROLASE - RELATED"/>
    <property type="match status" value="1"/>
</dbReference>
<protein>
    <submittedName>
        <fullName evidence="2">MYG1 family protein</fullName>
    </submittedName>
</protein>